<feature type="binding site" evidence="1">
    <location>
        <position position="72"/>
    </location>
    <ligand>
        <name>Zn(2+)</name>
        <dbReference type="ChEBI" id="CHEBI:29105"/>
    </ligand>
</feature>
<accession>A0A0N0PAB7</accession>
<keyword evidence="4" id="KW-1185">Reference proteome</keyword>
<feature type="binding site" evidence="1">
    <location>
        <position position="21"/>
    </location>
    <ligand>
        <name>Zn(2+)</name>
        <dbReference type="ChEBI" id="CHEBI:29105"/>
    </ligand>
</feature>
<dbReference type="Proteomes" id="UP000053268">
    <property type="component" value="Unassembled WGS sequence"/>
</dbReference>
<keyword evidence="1" id="KW-0863">Zinc-finger</keyword>
<dbReference type="GO" id="GO:0005634">
    <property type="term" value="C:nucleus"/>
    <property type="evidence" value="ECO:0007669"/>
    <property type="project" value="InterPro"/>
</dbReference>
<dbReference type="STRING" id="66420.A0A0N0PAB7"/>
<dbReference type="Gene3D" id="3.40.1800.20">
    <property type="match status" value="1"/>
</dbReference>
<dbReference type="EMBL" id="KQ458678">
    <property type="protein sequence ID" value="KPJ05493.1"/>
    <property type="molecule type" value="Genomic_DNA"/>
</dbReference>
<dbReference type="GO" id="GO:0008270">
    <property type="term" value="F:zinc ion binding"/>
    <property type="evidence" value="ECO:0007669"/>
    <property type="project" value="UniProtKB-UniRule"/>
</dbReference>
<dbReference type="PANTHER" id="PTHR39942:SF1">
    <property type="entry name" value="BCDNA.LD26519-RELATED"/>
    <property type="match status" value="1"/>
</dbReference>
<dbReference type="InterPro" id="IPR012934">
    <property type="entry name" value="Znf_AD"/>
</dbReference>
<proteinExistence type="predicted"/>
<feature type="binding site" evidence="1">
    <location>
        <position position="69"/>
    </location>
    <ligand>
        <name>Zn(2+)</name>
        <dbReference type="ChEBI" id="CHEBI:29105"/>
    </ligand>
</feature>
<keyword evidence="1" id="KW-0479">Metal-binding</keyword>
<keyword evidence="1" id="KW-0862">Zinc</keyword>
<evidence type="ECO:0000313" key="3">
    <source>
        <dbReference type="EMBL" id="KPJ05493.1"/>
    </source>
</evidence>
<gene>
    <name evidence="3" type="ORF">RR46_00528</name>
</gene>
<evidence type="ECO:0000313" key="4">
    <source>
        <dbReference type="Proteomes" id="UP000053268"/>
    </source>
</evidence>
<name>A0A0N0PAB7_PAPXU</name>
<sequence length="194" mass="22065">MSRFRISKIEEKIAYEIFRLCRLCGAGAGYKMPIVQNVDLDGDVPLTQKIRECVQIEVHQEDKMPPLICELCVDKVNDFYEFSEMCKQTNMKTRLRLGLPPQTMPRGAPNADDCILGVTETIFSTEDSNESIVKHKQPNADDCILGVTETIFSTEDSNESIVKHKQVKLSKSKKETSDKVKVRNFHEIEIIIAQ</sequence>
<dbReference type="SUPFAM" id="SSF57716">
    <property type="entry name" value="Glucocorticoid receptor-like (DNA-binding domain)"/>
    <property type="match status" value="1"/>
</dbReference>
<dbReference type="PANTHER" id="PTHR39942">
    <property type="entry name" value="BCDNA.LD26519-RELATED"/>
    <property type="match status" value="1"/>
</dbReference>
<dbReference type="Pfam" id="PF07776">
    <property type="entry name" value="zf-AD"/>
    <property type="match status" value="1"/>
</dbReference>
<reference evidence="3 4" key="1">
    <citation type="journal article" date="2015" name="Nat. Commun.">
        <title>Outbred genome sequencing and CRISPR/Cas9 gene editing in butterflies.</title>
        <authorList>
            <person name="Li X."/>
            <person name="Fan D."/>
            <person name="Zhang W."/>
            <person name="Liu G."/>
            <person name="Zhang L."/>
            <person name="Zhao L."/>
            <person name="Fang X."/>
            <person name="Chen L."/>
            <person name="Dong Y."/>
            <person name="Chen Y."/>
            <person name="Ding Y."/>
            <person name="Zhao R."/>
            <person name="Feng M."/>
            <person name="Zhu Y."/>
            <person name="Feng Y."/>
            <person name="Jiang X."/>
            <person name="Zhu D."/>
            <person name="Xiang H."/>
            <person name="Feng X."/>
            <person name="Li S."/>
            <person name="Wang J."/>
            <person name="Zhang G."/>
            <person name="Kronforst M.R."/>
            <person name="Wang W."/>
        </authorList>
    </citation>
    <scope>NUCLEOTIDE SEQUENCE [LARGE SCALE GENOMIC DNA]</scope>
    <source>
        <strain evidence="3">Ya'a_city_454_Px</strain>
        <tissue evidence="3">Whole body</tissue>
    </source>
</reference>
<organism evidence="3 4">
    <name type="scientific">Papilio xuthus</name>
    <name type="common">Asian swallowtail butterfly</name>
    <dbReference type="NCBI Taxonomy" id="66420"/>
    <lineage>
        <taxon>Eukaryota</taxon>
        <taxon>Metazoa</taxon>
        <taxon>Ecdysozoa</taxon>
        <taxon>Arthropoda</taxon>
        <taxon>Hexapoda</taxon>
        <taxon>Insecta</taxon>
        <taxon>Pterygota</taxon>
        <taxon>Neoptera</taxon>
        <taxon>Endopterygota</taxon>
        <taxon>Lepidoptera</taxon>
        <taxon>Glossata</taxon>
        <taxon>Ditrysia</taxon>
        <taxon>Papilionoidea</taxon>
        <taxon>Papilionidae</taxon>
        <taxon>Papilioninae</taxon>
        <taxon>Papilio</taxon>
    </lineage>
</organism>
<evidence type="ECO:0000256" key="1">
    <source>
        <dbReference type="PROSITE-ProRule" id="PRU01263"/>
    </source>
</evidence>
<dbReference type="AlphaFoldDB" id="A0A0N0PAB7"/>
<evidence type="ECO:0000259" key="2">
    <source>
        <dbReference type="PROSITE" id="PS51915"/>
    </source>
</evidence>
<feature type="domain" description="ZAD" evidence="2">
    <location>
        <begin position="19"/>
        <end position="96"/>
    </location>
</feature>
<feature type="binding site" evidence="1">
    <location>
        <position position="24"/>
    </location>
    <ligand>
        <name>Zn(2+)</name>
        <dbReference type="ChEBI" id="CHEBI:29105"/>
    </ligand>
</feature>
<dbReference type="SMART" id="SM00868">
    <property type="entry name" value="zf-AD"/>
    <property type="match status" value="1"/>
</dbReference>
<protein>
    <recommendedName>
        <fullName evidence="2">ZAD domain-containing protein</fullName>
    </recommendedName>
</protein>
<dbReference type="PROSITE" id="PS51915">
    <property type="entry name" value="ZAD"/>
    <property type="match status" value="1"/>
</dbReference>